<evidence type="ECO:0000256" key="1">
    <source>
        <dbReference type="SAM" id="MobiDB-lite"/>
    </source>
</evidence>
<feature type="region of interest" description="Disordered" evidence="1">
    <location>
        <begin position="33"/>
        <end position="61"/>
    </location>
</feature>
<feature type="non-terminal residue" evidence="3">
    <location>
        <position position="1"/>
    </location>
</feature>
<dbReference type="AlphaFoldDB" id="A0A822G5W0"/>
<evidence type="ECO:0000313" key="3">
    <source>
        <dbReference type="EMBL" id="CAF5134775.1"/>
    </source>
</evidence>
<reference evidence="3" key="1">
    <citation type="submission" date="2021-02" db="EMBL/GenBank/DDBJ databases">
        <authorList>
            <person name="Nowell W R."/>
        </authorList>
    </citation>
    <scope>NUCLEOTIDE SEQUENCE</scope>
</reference>
<dbReference type="Proteomes" id="UP000663848">
    <property type="component" value="Unassembled WGS sequence"/>
</dbReference>
<comment type="caution">
    <text evidence="3">The sequence shown here is derived from an EMBL/GenBank/DDBJ whole genome shotgun (WGS) entry which is preliminary data.</text>
</comment>
<proteinExistence type="predicted"/>
<evidence type="ECO:0000313" key="4">
    <source>
        <dbReference type="Proteomes" id="UP000663848"/>
    </source>
</evidence>
<dbReference type="EMBL" id="CAJOBR010087284">
    <property type="protein sequence ID" value="CAF5134775.1"/>
    <property type="molecule type" value="Genomic_DNA"/>
</dbReference>
<accession>A0A822G5W0</accession>
<gene>
    <name evidence="2" type="ORF">QYT958_LOCUS46996</name>
    <name evidence="3" type="ORF">QYT958_LOCUS47155</name>
</gene>
<protein>
    <submittedName>
        <fullName evidence="3">Uncharacterized protein</fullName>
    </submittedName>
</protein>
<dbReference type="EMBL" id="CAJOBR010086123">
    <property type="protein sequence ID" value="CAF5132992.1"/>
    <property type="molecule type" value="Genomic_DNA"/>
</dbReference>
<evidence type="ECO:0000313" key="2">
    <source>
        <dbReference type="EMBL" id="CAF5132992.1"/>
    </source>
</evidence>
<feature type="non-terminal residue" evidence="3">
    <location>
        <position position="61"/>
    </location>
</feature>
<sequence>KFFIVAGPPSVIGIGGDHSNLSNERDQYDHVMSPFHQDDNAAGLPTLDDHPTRTNEQNQDN</sequence>
<name>A0A822G5W0_9BILA</name>
<organism evidence="3 4">
    <name type="scientific">Rotaria socialis</name>
    <dbReference type="NCBI Taxonomy" id="392032"/>
    <lineage>
        <taxon>Eukaryota</taxon>
        <taxon>Metazoa</taxon>
        <taxon>Spiralia</taxon>
        <taxon>Gnathifera</taxon>
        <taxon>Rotifera</taxon>
        <taxon>Eurotatoria</taxon>
        <taxon>Bdelloidea</taxon>
        <taxon>Philodinida</taxon>
        <taxon>Philodinidae</taxon>
        <taxon>Rotaria</taxon>
    </lineage>
</organism>